<protein>
    <submittedName>
        <fullName evidence="2">Uncharacterized protein</fullName>
    </submittedName>
</protein>
<dbReference type="PANTHER" id="PTHR38703">
    <property type="entry name" value="CHROMOSOME 8, WHOLE GENOME SHOTGUN SEQUENCE"/>
    <property type="match status" value="1"/>
</dbReference>
<evidence type="ECO:0000256" key="1">
    <source>
        <dbReference type="SAM" id="MobiDB-lite"/>
    </source>
</evidence>
<feature type="compositionally biased region" description="Basic and acidic residues" evidence="1">
    <location>
        <begin position="252"/>
        <end position="265"/>
    </location>
</feature>
<feature type="compositionally biased region" description="Basic and acidic residues" evidence="1">
    <location>
        <begin position="173"/>
        <end position="182"/>
    </location>
</feature>
<feature type="compositionally biased region" description="Low complexity" evidence="1">
    <location>
        <begin position="349"/>
        <end position="370"/>
    </location>
</feature>
<name>A0ABZ1CSM5_9TREE</name>
<accession>A0ABZ1CSM5</accession>
<gene>
    <name evidence="2" type="ORF">IL334_001284</name>
</gene>
<feature type="region of interest" description="Disordered" evidence="1">
    <location>
        <begin position="1"/>
        <end position="370"/>
    </location>
</feature>
<organism evidence="2 3">
    <name type="scientific">Kwoniella shivajii</name>
    <dbReference type="NCBI Taxonomy" id="564305"/>
    <lineage>
        <taxon>Eukaryota</taxon>
        <taxon>Fungi</taxon>
        <taxon>Dikarya</taxon>
        <taxon>Basidiomycota</taxon>
        <taxon>Agaricomycotina</taxon>
        <taxon>Tremellomycetes</taxon>
        <taxon>Tremellales</taxon>
        <taxon>Cryptococcaceae</taxon>
        <taxon>Kwoniella</taxon>
    </lineage>
</organism>
<feature type="region of interest" description="Disordered" evidence="1">
    <location>
        <begin position="392"/>
        <end position="417"/>
    </location>
</feature>
<reference evidence="2 3" key="1">
    <citation type="submission" date="2024-01" db="EMBL/GenBank/DDBJ databases">
        <title>Comparative genomics of Cryptococcus and Kwoniella reveals pathogenesis evolution and contrasting modes of karyotype evolution via chromosome fusion or intercentromeric recombination.</title>
        <authorList>
            <person name="Coelho M.A."/>
            <person name="David-Palma M."/>
            <person name="Shea T."/>
            <person name="Bowers K."/>
            <person name="McGinley-Smith S."/>
            <person name="Mohammad A.W."/>
            <person name="Gnirke A."/>
            <person name="Yurkov A.M."/>
            <person name="Nowrousian M."/>
            <person name="Sun S."/>
            <person name="Cuomo C.A."/>
            <person name="Heitman J."/>
        </authorList>
    </citation>
    <scope>NUCLEOTIDE SEQUENCE [LARGE SCALE GENOMIC DNA]</scope>
    <source>
        <strain evidence="2">CBS 11374</strain>
    </source>
</reference>
<evidence type="ECO:0000313" key="3">
    <source>
        <dbReference type="Proteomes" id="UP001329825"/>
    </source>
</evidence>
<sequence>MPSLFSKFRHRKSASQSSASSIGDQPSSPRQSLTTSSDTPPRIRNSLDQSQSRHQTPTESHSHSQSQSQYTDRRASHPNPASSNVPTTRTEDDVVVIEGNNNNGGSGRDSKGHSKPFNDESDRPELPTTSSNVNNPIPVSPPSHDLAGLRSGTGSGSGSGSASGYSTTTSYIPKEDLEDNIHKPLPSVPEVQSPPVQSNDLRAFPLPPNSASSLQPHAHGQGHGQGHGGQQYGYDNDSEPYIPPKSPQRNSISEHPHGHGQDRVRSPPLPHVSSVDRSNILRDEEERPGLVGSSSRPPRIGEDVIGNYPHISNIPYLNDNNETQQESQSNREYGSNTGGYNANQLDVRQSGSGISSGTNQTQSQGQGQSQVGYQNRKYDLNTLKQTVLGSGVGGLDWNKPSSTLDPNSSTTSDSGLQRRFNDLSLGQSEHLGDIHEQRNEMVSRLTEETQLKASKRSELTQQGKDVFHKAGMGKLLGTEDSIDIASKTLEPVVQEIIYPVEHTEYTTIITRCVHKTHYIPLIQPIHDPNPIILQTRHRIFDSTTGKWHEVIGDAAAVSILGEDVFRNGHKEVRELRKPALPGLEVMDEDAIRMAREAGVGRADLTKGYKYEGSQQDDIPIRGKDVSQDGIGLGGGQGRVLEREYQLGSEKKSDWKEIATYVGIGTKNKQDDQVGLAM</sequence>
<feature type="compositionally biased region" description="Polar residues" evidence="1">
    <location>
        <begin position="46"/>
        <end position="59"/>
    </location>
</feature>
<dbReference type="EMBL" id="CP141881">
    <property type="protein sequence ID" value="WRT64352.1"/>
    <property type="molecule type" value="Genomic_DNA"/>
</dbReference>
<feature type="compositionally biased region" description="Low complexity" evidence="1">
    <location>
        <begin position="184"/>
        <end position="198"/>
    </location>
</feature>
<dbReference type="PANTHER" id="PTHR38703:SF1">
    <property type="entry name" value="ALLERGEN"/>
    <property type="match status" value="1"/>
</dbReference>
<feature type="compositionally biased region" description="Polar residues" evidence="1">
    <location>
        <begin position="79"/>
        <end position="88"/>
    </location>
</feature>
<feature type="compositionally biased region" description="Low complexity" evidence="1">
    <location>
        <begin position="14"/>
        <end position="29"/>
    </location>
</feature>
<feature type="compositionally biased region" description="Basic and acidic residues" evidence="1">
    <location>
        <begin position="279"/>
        <end position="288"/>
    </location>
</feature>
<proteinExistence type="predicted"/>
<keyword evidence="3" id="KW-1185">Reference proteome</keyword>
<feature type="compositionally biased region" description="Gly residues" evidence="1">
    <location>
        <begin position="221"/>
        <end position="231"/>
    </location>
</feature>
<evidence type="ECO:0000313" key="2">
    <source>
        <dbReference type="EMBL" id="WRT64352.1"/>
    </source>
</evidence>
<dbReference type="RefSeq" id="XP_062789092.1">
    <property type="nucleotide sequence ID" value="XM_062933041.1"/>
</dbReference>
<feature type="compositionally biased region" description="Polar residues" evidence="1">
    <location>
        <begin position="318"/>
        <end position="347"/>
    </location>
</feature>
<feature type="compositionally biased region" description="Polar residues" evidence="1">
    <location>
        <begin position="30"/>
        <end position="39"/>
    </location>
</feature>
<dbReference type="GeneID" id="87953415"/>
<feature type="compositionally biased region" description="Gly residues" evidence="1">
    <location>
        <begin position="151"/>
        <end position="161"/>
    </location>
</feature>
<dbReference type="Proteomes" id="UP001329825">
    <property type="component" value="Chromosome 1"/>
</dbReference>
<feature type="compositionally biased region" description="Basic and acidic residues" evidence="1">
    <location>
        <begin position="108"/>
        <end position="125"/>
    </location>
</feature>
<feature type="compositionally biased region" description="Polar residues" evidence="1">
    <location>
        <begin position="399"/>
        <end position="415"/>
    </location>
</feature>